<reference evidence="6 7" key="1">
    <citation type="submission" date="2016-01" db="EMBL/GenBank/DDBJ databases">
        <title>Genome sequencing of Roseivirga spongicola UST030701-084.</title>
        <authorList>
            <person name="Selvaratnam C."/>
            <person name="Thevarajoo S."/>
            <person name="Goh K.M."/>
            <person name="Ee R."/>
            <person name="Chan K.-G."/>
            <person name="Chong C.S."/>
        </authorList>
    </citation>
    <scope>NUCLEOTIDE SEQUENCE [LARGE SCALE GENOMIC DNA]</scope>
    <source>
        <strain evidence="6 7">UST030701-084</strain>
    </source>
</reference>
<feature type="short sequence motif" description="GXGXXG" evidence="4">
    <location>
        <begin position="49"/>
        <end position="54"/>
    </location>
</feature>
<dbReference type="Gene3D" id="3.40.1090.10">
    <property type="entry name" value="Cytosolic phospholipase A2 catalytic domain"/>
    <property type="match status" value="2"/>
</dbReference>
<dbReference type="STRING" id="333140.AWW68_02250"/>
<dbReference type="GO" id="GO:0016042">
    <property type="term" value="P:lipid catabolic process"/>
    <property type="evidence" value="ECO:0007669"/>
    <property type="project" value="UniProtKB-UniRule"/>
</dbReference>
<dbReference type="SUPFAM" id="SSF52151">
    <property type="entry name" value="FabD/lysophospholipase-like"/>
    <property type="match status" value="1"/>
</dbReference>
<evidence type="ECO:0000256" key="3">
    <source>
        <dbReference type="ARBA" id="ARBA00023098"/>
    </source>
</evidence>
<accession>A0A150XFX5</accession>
<dbReference type="PANTHER" id="PTHR14226">
    <property type="entry name" value="NEUROPATHY TARGET ESTERASE/SWISS CHEESE D.MELANOGASTER"/>
    <property type="match status" value="1"/>
</dbReference>
<sequence>MLKISYTEAGFCPAFFVYLGAMKRVLLLSLLFMPLMSLGQQKVGLVLSGGGAKGLAHIGVIKALEENDIPIDYVVGTSMGAVVGAFYAAGYSPEELQMIVEEPSFQHWIDGTSTERYQYNYTKREDNASWLSLDLIIDPRTGAQLNSPLANDLIINFVLNEYLTQAAQASNFDFTKMMVPYKAIAADVFTQQTLALDSGSIMKAVRSSMAVPFFYRPIKNNDQYLFDGGIYDNFPVDIMKRDFSPDVVIGSNVATKLSETYPFDTDDQIINDALLFMFLDKTNPNVLGEGDVYVEPDIQSNFSAVDFDQVEALIDSGYTAALRKIPELREKIQGRRNKAQVELTRRDFHQKFSPYSFYDLHLFGFSSDQEKFVRKLINFKDGRKTVTQISRAYFQLVSEPYFKNVYPNFTYNEEEQAYVLELYLKSTAQNALTVQFGGNISTREVSTLQLGAELNSFKRKLNTYKVMLSTGRFYEAVNLSTRFNINPKTRFFIQPDYQYNHWDYLSTEDIFDEQSDPLILDRIDRRVGGIIGIGTEGRSVLTLENGLIRNRDEFSNTIDLSSDDKLDVFKLRGFRSKLAFERNSLNKKQFPTVGTRFYTGVKFIGSSIDYTAGTTSAEYNTNNPITLSSNENWFEFSMSFDEYSKVTERYSFGWLFEATYSTMSPLDNYRSTLIYTPSFEPMFDSETYFLDNFRAPGYVGAGMKHLWHLGGSFDFRLELYGFLPFRTFNEGITQEAEIEMGFQTPQFKGMGALIYDTVVGPLSARINYIQGNSAPIGLMLSFGYLIFNEKSHE</sequence>
<dbReference type="Proteomes" id="UP000075606">
    <property type="component" value="Unassembled WGS sequence"/>
</dbReference>
<keyword evidence="3 4" id="KW-0443">Lipid metabolism</keyword>
<keyword evidence="1 4" id="KW-0378">Hydrolase</keyword>
<protein>
    <recommendedName>
        <fullName evidence="5">PNPLA domain-containing protein</fullName>
    </recommendedName>
</protein>
<organism evidence="6 7">
    <name type="scientific">Roseivirga spongicola</name>
    <dbReference type="NCBI Taxonomy" id="333140"/>
    <lineage>
        <taxon>Bacteria</taxon>
        <taxon>Pseudomonadati</taxon>
        <taxon>Bacteroidota</taxon>
        <taxon>Cytophagia</taxon>
        <taxon>Cytophagales</taxon>
        <taxon>Roseivirgaceae</taxon>
        <taxon>Roseivirga</taxon>
    </lineage>
</organism>
<evidence type="ECO:0000256" key="2">
    <source>
        <dbReference type="ARBA" id="ARBA00022963"/>
    </source>
</evidence>
<keyword evidence="7" id="KW-1185">Reference proteome</keyword>
<evidence type="ECO:0000256" key="4">
    <source>
        <dbReference type="PROSITE-ProRule" id="PRU01161"/>
    </source>
</evidence>
<dbReference type="InterPro" id="IPR016035">
    <property type="entry name" value="Acyl_Trfase/lysoPLipase"/>
</dbReference>
<comment type="caution">
    <text evidence="6">The sequence shown here is derived from an EMBL/GenBank/DDBJ whole genome shotgun (WGS) entry which is preliminary data.</text>
</comment>
<dbReference type="AlphaFoldDB" id="A0A150XFX5"/>
<dbReference type="InterPro" id="IPR050301">
    <property type="entry name" value="NTE"/>
</dbReference>
<gene>
    <name evidence="6" type="ORF">AWW68_02250</name>
</gene>
<evidence type="ECO:0000259" key="5">
    <source>
        <dbReference type="PROSITE" id="PS51635"/>
    </source>
</evidence>
<dbReference type="EMBL" id="LRPC01000001">
    <property type="protein sequence ID" value="KYG77615.1"/>
    <property type="molecule type" value="Genomic_DNA"/>
</dbReference>
<evidence type="ECO:0000256" key="1">
    <source>
        <dbReference type="ARBA" id="ARBA00022801"/>
    </source>
</evidence>
<keyword evidence="2 4" id="KW-0442">Lipid degradation</keyword>
<feature type="domain" description="PNPLA" evidence="5">
    <location>
        <begin position="45"/>
        <end position="240"/>
    </location>
</feature>
<feature type="short sequence motif" description="GXSXG" evidence="4">
    <location>
        <begin position="76"/>
        <end position="80"/>
    </location>
</feature>
<dbReference type="GO" id="GO:0016787">
    <property type="term" value="F:hydrolase activity"/>
    <property type="evidence" value="ECO:0007669"/>
    <property type="project" value="UniProtKB-UniRule"/>
</dbReference>
<feature type="active site" description="Proton acceptor" evidence="4">
    <location>
        <position position="227"/>
    </location>
</feature>
<proteinExistence type="predicted"/>
<name>A0A150XFX5_9BACT</name>
<dbReference type="PANTHER" id="PTHR14226:SF29">
    <property type="entry name" value="NEUROPATHY TARGET ESTERASE SWS"/>
    <property type="match status" value="1"/>
</dbReference>
<dbReference type="CDD" id="cd07205">
    <property type="entry name" value="Pat_PNPLA6_PNPLA7_NTE1_like"/>
    <property type="match status" value="1"/>
</dbReference>
<feature type="short sequence motif" description="DGA/G" evidence="4">
    <location>
        <begin position="227"/>
        <end position="229"/>
    </location>
</feature>
<dbReference type="Pfam" id="PF01734">
    <property type="entry name" value="Patatin"/>
    <property type="match status" value="1"/>
</dbReference>
<dbReference type="InterPro" id="IPR002641">
    <property type="entry name" value="PNPLA_dom"/>
</dbReference>
<feature type="active site" description="Nucleophile" evidence="4">
    <location>
        <position position="78"/>
    </location>
</feature>
<evidence type="ECO:0000313" key="6">
    <source>
        <dbReference type="EMBL" id="KYG77615.1"/>
    </source>
</evidence>
<dbReference type="PROSITE" id="PS51635">
    <property type="entry name" value="PNPLA"/>
    <property type="match status" value="1"/>
</dbReference>
<evidence type="ECO:0000313" key="7">
    <source>
        <dbReference type="Proteomes" id="UP000075606"/>
    </source>
</evidence>